<dbReference type="PROSITE" id="PS00873">
    <property type="entry name" value="NA_ALANINE_SYMP"/>
    <property type="match status" value="1"/>
</dbReference>
<accession>A0ABV2GCZ8</accession>
<keyword evidence="3 8" id="KW-0813">Transport</keyword>
<evidence type="ECO:0000313" key="10">
    <source>
        <dbReference type="EMBL" id="MET3576162.1"/>
    </source>
</evidence>
<evidence type="ECO:0000256" key="1">
    <source>
        <dbReference type="ARBA" id="ARBA00004651"/>
    </source>
</evidence>
<dbReference type="PANTHER" id="PTHR30330">
    <property type="entry name" value="AGSS FAMILY TRANSPORTER, SODIUM-ALANINE"/>
    <property type="match status" value="1"/>
</dbReference>
<dbReference type="Gene3D" id="1.20.1740.10">
    <property type="entry name" value="Amino acid/polyamine transporter I"/>
    <property type="match status" value="1"/>
</dbReference>
<dbReference type="NCBIfam" id="TIGR00835">
    <property type="entry name" value="agcS"/>
    <property type="match status" value="1"/>
</dbReference>
<dbReference type="EMBL" id="JBEPLW010000017">
    <property type="protein sequence ID" value="MET3576162.1"/>
    <property type="molecule type" value="Genomic_DNA"/>
</dbReference>
<evidence type="ECO:0000256" key="3">
    <source>
        <dbReference type="ARBA" id="ARBA00022448"/>
    </source>
</evidence>
<feature type="transmembrane region" description="Helical" evidence="8">
    <location>
        <begin position="411"/>
        <end position="429"/>
    </location>
</feature>
<keyword evidence="5 8" id="KW-0812">Transmembrane</keyword>
<feature type="transmembrane region" description="Helical" evidence="8">
    <location>
        <begin position="166"/>
        <end position="186"/>
    </location>
</feature>
<dbReference type="InterPro" id="IPR001463">
    <property type="entry name" value="Na/Ala_symport"/>
</dbReference>
<comment type="subcellular location">
    <subcellularLocation>
        <location evidence="1 8">Cell membrane</location>
        <topology evidence="1 8">Multi-pass membrane protein</topology>
    </subcellularLocation>
</comment>
<evidence type="ECO:0000256" key="4">
    <source>
        <dbReference type="ARBA" id="ARBA00022475"/>
    </source>
</evidence>
<sequence>MKTLSVSWQIVKEGFEGDMDGFTKAIAALTDFIWGIPLMVLLIGGGIFLTARLGFFQFRYFPHIIKQTFGKIFSKSEGDGTLTPFQATTSALASTMGAANIVGVPVAIALGGPGAIFWMWLVALIGMGTKYSEVVLGIHYREKNKEGEFVGGPMYYIKKGLGWKKVAGFVAFALMIEIIASTMVQANSIASSMSGSFGLPPLVTGIGVALLVIAVTYGGIKTIGKVTEKLIPFMVVIYLAAALAVLIYNFKEVPQAFLLIFEYAFRPMSAAGGFAGAGVAAAIRWGLARGLYSNEAGMGTAPIAHSAAINDHPAKQGFWGVFEVIVDTLVVCTITALVVLTSGVWQTTSPDDASNMVTQAFVPLFGSSIAGTIVTATLFLFVITTVVVIIYYGEKQAEFLFGTGASKVMRVVYIAAIFVGALGGLRFIWQFLDLLLAAVVIPNVIAVLFLSGKVREITKDYFTNLYPVEHKKKAKGGNPHVRTAESDGNAGAD</sequence>
<comment type="caution">
    <text evidence="10">The sequence shown here is derived from an EMBL/GenBank/DDBJ whole genome shotgun (WGS) entry which is preliminary data.</text>
</comment>
<comment type="similarity">
    <text evidence="2 8">Belongs to the alanine or glycine:cation symporter (AGCS) (TC 2.A.25) family.</text>
</comment>
<evidence type="ECO:0000256" key="7">
    <source>
        <dbReference type="ARBA" id="ARBA00023136"/>
    </source>
</evidence>
<keyword evidence="11" id="KW-1185">Reference proteome</keyword>
<feature type="transmembrane region" description="Helical" evidence="8">
    <location>
        <begin position="230"/>
        <end position="248"/>
    </location>
</feature>
<protein>
    <submittedName>
        <fullName evidence="10">AGCS family alanine or glycine:cation symporter</fullName>
    </submittedName>
</protein>
<evidence type="ECO:0000256" key="9">
    <source>
        <dbReference type="SAM" id="MobiDB-lite"/>
    </source>
</evidence>
<feature type="region of interest" description="Disordered" evidence="9">
    <location>
        <begin position="472"/>
        <end position="493"/>
    </location>
</feature>
<proteinExistence type="inferred from homology"/>
<dbReference type="PRINTS" id="PR00175">
    <property type="entry name" value="NAALASMPORT"/>
</dbReference>
<feature type="transmembrane region" description="Helical" evidence="8">
    <location>
        <begin position="198"/>
        <end position="218"/>
    </location>
</feature>
<dbReference type="Pfam" id="PF01235">
    <property type="entry name" value="Na_Ala_symp"/>
    <property type="match status" value="1"/>
</dbReference>
<keyword evidence="4 8" id="KW-1003">Cell membrane</keyword>
<evidence type="ECO:0000256" key="2">
    <source>
        <dbReference type="ARBA" id="ARBA00009261"/>
    </source>
</evidence>
<reference evidence="10 11" key="1">
    <citation type="submission" date="2024-06" db="EMBL/GenBank/DDBJ databases">
        <title>Genomic Encyclopedia of Type Strains, Phase IV (KMG-IV): sequencing the most valuable type-strain genomes for metagenomic binning, comparative biology and taxonomic classification.</title>
        <authorList>
            <person name="Goeker M."/>
        </authorList>
    </citation>
    <scope>NUCLEOTIDE SEQUENCE [LARGE SCALE GENOMIC DNA]</scope>
    <source>
        <strain evidence="10 11">DSM 26128</strain>
    </source>
</reference>
<feature type="transmembrane region" description="Helical" evidence="8">
    <location>
        <begin position="268"/>
        <end position="287"/>
    </location>
</feature>
<feature type="transmembrane region" description="Helical" evidence="8">
    <location>
        <begin position="435"/>
        <end position="452"/>
    </location>
</feature>
<organism evidence="10 11">
    <name type="scientific">Bhargavaea ullalensis</name>
    <dbReference type="NCBI Taxonomy" id="1265685"/>
    <lineage>
        <taxon>Bacteria</taxon>
        <taxon>Bacillati</taxon>
        <taxon>Bacillota</taxon>
        <taxon>Bacilli</taxon>
        <taxon>Bacillales</taxon>
        <taxon>Caryophanaceae</taxon>
        <taxon>Bhargavaea</taxon>
    </lineage>
</organism>
<evidence type="ECO:0000313" key="11">
    <source>
        <dbReference type="Proteomes" id="UP001549099"/>
    </source>
</evidence>
<dbReference type="PANTHER" id="PTHR30330:SF3">
    <property type="entry name" value="TRANSCRIPTIONAL REGULATOR, LRP FAMILY"/>
    <property type="match status" value="1"/>
</dbReference>
<keyword evidence="6 8" id="KW-1133">Transmembrane helix</keyword>
<evidence type="ECO:0000256" key="6">
    <source>
        <dbReference type="ARBA" id="ARBA00022989"/>
    </source>
</evidence>
<feature type="transmembrane region" description="Helical" evidence="8">
    <location>
        <begin position="365"/>
        <end position="391"/>
    </location>
</feature>
<feature type="transmembrane region" description="Helical" evidence="8">
    <location>
        <begin position="32"/>
        <end position="55"/>
    </location>
</feature>
<keyword evidence="8" id="KW-0769">Symport</keyword>
<evidence type="ECO:0000256" key="5">
    <source>
        <dbReference type="ARBA" id="ARBA00022692"/>
    </source>
</evidence>
<keyword evidence="7 8" id="KW-0472">Membrane</keyword>
<gene>
    <name evidence="10" type="ORF">ABID49_002077</name>
</gene>
<dbReference type="Proteomes" id="UP001549099">
    <property type="component" value="Unassembled WGS sequence"/>
</dbReference>
<evidence type="ECO:0000256" key="8">
    <source>
        <dbReference type="RuleBase" id="RU363064"/>
    </source>
</evidence>
<feature type="transmembrane region" description="Helical" evidence="8">
    <location>
        <begin position="324"/>
        <end position="345"/>
    </location>
</feature>
<name>A0ABV2GCZ8_9BACL</name>